<name>A0A9X4PII1_9LACT</name>
<dbReference type="RefSeq" id="WP_279362646.1">
    <property type="nucleotide sequence ID" value="NZ_JAMWGA010000001.1"/>
</dbReference>
<keyword evidence="1" id="KW-0812">Transmembrane</keyword>
<dbReference type="Proteomes" id="UP001153203">
    <property type="component" value="Unassembled WGS sequence"/>
</dbReference>
<evidence type="ECO:0000256" key="1">
    <source>
        <dbReference type="SAM" id="Phobius"/>
    </source>
</evidence>
<keyword evidence="1" id="KW-1133">Transmembrane helix</keyword>
<evidence type="ECO:0000313" key="3">
    <source>
        <dbReference type="Proteomes" id="UP001153203"/>
    </source>
</evidence>
<reference evidence="2" key="1">
    <citation type="submission" date="2022-06" db="EMBL/GenBank/DDBJ databases">
        <title>Lactococcus from bovine mastitis in China.</title>
        <authorList>
            <person name="Lin Y."/>
            <person name="Han B."/>
        </authorList>
    </citation>
    <scope>NUCLEOTIDE SEQUENCE</scope>
    <source>
        <strain evidence="2">Hebei-B-39</strain>
    </source>
</reference>
<proteinExistence type="predicted"/>
<comment type="caution">
    <text evidence="2">The sequence shown here is derived from an EMBL/GenBank/DDBJ whole genome shotgun (WGS) entry which is preliminary data.</text>
</comment>
<gene>
    <name evidence="2" type="ORF">NF708_02235</name>
</gene>
<accession>A0A9X4PII1</accession>
<protein>
    <submittedName>
        <fullName evidence="2">Uncharacterized protein</fullName>
    </submittedName>
</protein>
<sequence length="268" mass="28941">MRKKRYYMALVTIILLGQIIIPNPSKVYSASVVRVQSQMLQDNNIGSSITEGSNIDVVPGTSENPQPITPTMPPLVPEKPDITLPPVTISEPVPITPTVPIKPDNTLPLVTVGEPVPIMPTAPPIIPEQPDISLPTVSLPTPEKEETPVSEVTAVKPQNTNYRKTNSQDKKVEKEIATTEAKDTAVTTSAQEEVLRLPHTELETNISWSPQYFPTDSAVNADKEAEERKHTIAVHAAGTGGVVTGVGTSVLLLGILKKASWLKQFLGK</sequence>
<organism evidence="2 3">
    <name type="scientific">Lactococcus formosensis</name>
    <dbReference type="NCBI Taxonomy" id="1281486"/>
    <lineage>
        <taxon>Bacteria</taxon>
        <taxon>Bacillati</taxon>
        <taxon>Bacillota</taxon>
        <taxon>Bacilli</taxon>
        <taxon>Lactobacillales</taxon>
        <taxon>Streptococcaceae</taxon>
        <taxon>Lactococcus</taxon>
    </lineage>
</organism>
<keyword evidence="1" id="KW-0472">Membrane</keyword>
<evidence type="ECO:0000313" key="2">
    <source>
        <dbReference type="EMBL" id="MDG6192824.1"/>
    </source>
</evidence>
<dbReference type="AlphaFoldDB" id="A0A9X4PII1"/>
<feature type="transmembrane region" description="Helical" evidence="1">
    <location>
        <begin position="232"/>
        <end position="256"/>
    </location>
</feature>
<dbReference type="EMBL" id="JAMWGI010000001">
    <property type="protein sequence ID" value="MDG6192824.1"/>
    <property type="molecule type" value="Genomic_DNA"/>
</dbReference>